<dbReference type="STRING" id="7719.ENSCINP00000004919"/>
<dbReference type="Proteomes" id="UP000008144">
    <property type="component" value="Unassembled WGS sequence"/>
</dbReference>
<accession>F6QHY6</accession>
<dbReference type="SUPFAM" id="SSF48334">
    <property type="entry name" value="DNA repair protein MutS, domain III"/>
    <property type="match status" value="1"/>
</dbReference>
<reference evidence="1" key="2">
    <citation type="submission" date="2025-08" db="UniProtKB">
        <authorList>
            <consortium name="Ensembl"/>
        </authorList>
    </citation>
    <scope>IDENTIFICATION</scope>
</reference>
<proteinExistence type="predicted"/>
<dbReference type="AlphaFoldDB" id="F6QHY6"/>
<gene>
    <name evidence="1" type="primary">LOC100182917</name>
</gene>
<reference evidence="2" key="1">
    <citation type="journal article" date="2002" name="Science">
        <title>The draft genome of Ciona intestinalis: insights into chordate and vertebrate origins.</title>
        <authorList>
            <person name="Dehal P."/>
            <person name="Satou Y."/>
            <person name="Campbell R.K."/>
            <person name="Chapman J."/>
            <person name="Degnan B."/>
            <person name="De Tomaso A."/>
            <person name="Davidson B."/>
            <person name="Di Gregorio A."/>
            <person name="Gelpke M."/>
            <person name="Goodstein D.M."/>
            <person name="Harafuji N."/>
            <person name="Hastings K.E."/>
            <person name="Ho I."/>
            <person name="Hotta K."/>
            <person name="Huang W."/>
            <person name="Kawashima T."/>
            <person name="Lemaire P."/>
            <person name="Martinez D."/>
            <person name="Meinertzhagen I.A."/>
            <person name="Necula S."/>
            <person name="Nonaka M."/>
            <person name="Putnam N."/>
            <person name="Rash S."/>
            <person name="Saiga H."/>
            <person name="Satake M."/>
            <person name="Terry A."/>
            <person name="Yamada L."/>
            <person name="Wang H.G."/>
            <person name="Awazu S."/>
            <person name="Azumi K."/>
            <person name="Boore J."/>
            <person name="Branno M."/>
            <person name="Chin-Bow S."/>
            <person name="DeSantis R."/>
            <person name="Doyle S."/>
            <person name="Francino P."/>
            <person name="Keys D.N."/>
            <person name="Haga S."/>
            <person name="Hayashi H."/>
            <person name="Hino K."/>
            <person name="Imai K.S."/>
            <person name="Inaba K."/>
            <person name="Kano S."/>
            <person name="Kobayashi K."/>
            <person name="Kobayashi M."/>
            <person name="Lee B.I."/>
            <person name="Makabe K.W."/>
            <person name="Manohar C."/>
            <person name="Matassi G."/>
            <person name="Medina M."/>
            <person name="Mochizuki Y."/>
            <person name="Mount S."/>
            <person name="Morishita T."/>
            <person name="Miura S."/>
            <person name="Nakayama A."/>
            <person name="Nishizaka S."/>
            <person name="Nomoto H."/>
            <person name="Ohta F."/>
            <person name="Oishi K."/>
            <person name="Rigoutsos I."/>
            <person name="Sano M."/>
            <person name="Sasaki A."/>
            <person name="Sasakura Y."/>
            <person name="Shoguchi E."/>
            <person name="Shin-i T."/>
            <person name="Spagnuolo A."/>
            <person name="Stainier D."/>
            <person name="Suzuki M.M."/>
            <person name="Tassy O."/>
            <person name="Takatori N."/>
            <person name="Tokuoka M."/>
            <person name="Yagi K."/>
            <person name="Yoshizaki F."/>
            <person name="Wada S."/>
            <person name="Zhang C."/>
            <person name="Hyatt P.D."/>
            <person name="Larimer F."/>
            <person name="Detter C."/>
            <person name="Doggett N."/>
            <person name="Glavina T."/>
            <person name="Hawkins T."/>
            <person name="Richardson P."/>
            <person name="Lucas S."/>
            <person name="Kohara Y."/>
            <person name="Levine M."/>
            <person name="Satoh N."/>
            <person name="Rokhsar D.S."/>
        </authorList>
    </citation>
    <scope>NUCLEOTIDE SEQUENCE [LARGE SCALE GENOMIC DNA]</scope>
</reference>
<dbReference type="GeneTree" id="ENSGT00940000175976"/>
<name>F6QHY6_CIOIN</name>
<dbReference type="InParanoid" id="F6QHY6"/>
<sequence>MTTAILLKHVTELVPALSDVLSHAKCELFVAYKVSLQDARYGCIVDIINRTIHEDARYTKGHLNMKTQRCFAVKQGLHGVLDLSRITYTELIEDINELIAQLGDKHGLPLKSAYTISRGFHIQLATK</sequence>
<protein>
    <submittedName>
        <fullName evidence="1">MutS protein homolog 4</fullName>
    </submittedName>
</protein>
<dbReference type="Ensembl" id="ENSCINT00000004919.3">
    <property type="protein sequence ID" value="ENSCINP00000004919.3"/>
    <property type="gene ID" value="ENSCING00000002419.3"/>
</dbReference>
<dbReference type="InterPro" id="IPR036187">
    <property type="entry name" value="DNA_mismatch_repair_MutS_sf"/>
</dbReference>
<reference evidence="1" key="3">
    <citation type="submission" date="2025-09" db="UniProtKB">
        <authorList>
            <consortium name="Ensembl"/>
        </authorList>
    </citation>
    <scope>IDENTIFICATION</scope>
</reference>
<evidence type="ECO:0000313" key="2">
    <source>
        <dbReference type="Proteomes" id="UP000008144"/>
    </source>
</evidence>
<dbReference type="HOGENOM" id="CLU_1975448_0_0_1"/>
<organism evidence="1 2">
    <name type="scientific">Ciona intestinalis</name>
    <name type="common">Transparent sea squirt</name>
    <name type="synonym">Ascidia intestinalis</name>
    <dbReference type="NCBI Taxonomy" id="7719"/>
    <lineage>
        <taxon>Eukaryota</taxon>
        <taxon>Metazoa</taxon>
        <taxon>Chordata</taxon>
        <taxon>Tunicata</taxon>
        <taxon>Ascidiacea</taxon>
        <taxon>Phlebobranchia</taxon>
        <taxon>Cionidae</taxon>
        <taxon>Ciona</taxon>
    </lineage>
</organism>
<evidence type="ECO:0000313" key="1">
    <source>
        <dbReference type="Ensembl" id="ENSCINP00000004919.3"/>
    </source>
</evidence>
<keyword evidence="2" id="KW-1185">Reference proteome</keyword>